<dbReference type="HOGENOM" id="CLU_043725_2_2_1"/>
<evidence type="ECO:0000256" key="2">
    <source>
        <dbReference type="ARBA" id="ARBA00022741"/>
    </source>
</evidence>
<evidence type="ECO:0000256" key="5">
    <source>
        <dbReference type="ARBA" id="ARBA00048548"/>
    </source>
</evidence>
<dbReference type="InterPro" id="IPR027417">
    <property type="entry name" value="P-loop_NTPase"/>
</dbReference>
<dbReference type="CDD" id="cd03114">
    <property type="entry name" value="MMAA-like"/>
    <property type="match status" value="1"/>
</dbReference>
<gene>
    <name evidence="8" type="ORF">GSTENG00032866001</name>
</gene>
<keyword evidence="2" id="KW-0547">Nucleotide-binding</keyword>
<keyword evidence="4" id="KW-0342">GTP-binding</keyword>
<comment type="catalytic activity">
    <reaction evidence="5">
        <text>GTP + H2O = GDP + phosphate + H(+)</text>
        <dbReference type="Rhea" id="RHEA:19669"/>
        <dbReference type="ChEBI" id="CHEBI:15377"/>
        <dbReference type="ChEBI" id="CHEBI:15378"/>
        <dbReference type="ChEBI" id="CHEBI:37565"/>
        <dbReference type="ChEBI" id="CHEBI:43474"/>
        <dbReference type="ChEBI" id="CHEBI:58189"/>
    </reaction>
</comment>
<feature type="non-terminal residue" evidence="8">
    <location>
        <position position="1"/>
    </location>
</feature>
<dbReference type="NCBIfam" id="NF006958">
    <property type="entry name" value="PRK09435.1"/>
    <property type="match status" value="1"/>
</dbReference>
<dbReference type="OMA" id="WMWERID"/>
<keyword evidence="10" id="KW-1185">Reference proteome</keyword>
<dbReference type="OrthoDB" id="1476984at2759"/>
<dbReference type="AlphaFoldDB" id="Q4RKM7"/>
<dbReference type="InterPro" id="IPR005129">
    <property type="entry name" value="GTPase_ArgK"/>
</dbReference>
<accession>Q4RKM7</accession>
<dbReference type="GO" id="GO:0003924">
    <property type="term" value="F:GTPase activity"/>
    <property type="evidence" value="ECO:0007669"/>
    <property type="project" value="InterPro"/>
</dbReference>
<reference evidence="8 10" key="1">
    <citation type="journal article" date="2004" name="Nature">
        <title>Genome duplication in the teleost fish Tetraodon nigroviridis reveals the early vertebrate proto-karyotype.</title>
        <authorList>
            <person name="Jaillon O."/>
            <person name="Aury J.-M."/>
            <person name="Brunet F."/>
            <person name="Petit J.-L."/>
            <person name="Stange-Thomann N."/>
            <person name="Mauceli E."/>
            <person name="Bouneau L."/>
            <person name="Fischer C."/>
            <person name="Ozouf-Costaz C."/>
            <person name="Bernot A."/>
            <person name="Nicaud S."/>
            <person name="Jaffe D."/>
            <person name="Fisher S."/>
            <person name="Lutfalla G."/>
            <person name="Dossat C."/>
            <person name="Segurens B."/>
            <person name="Dasilva C."/>
            <person name="Salanoubat M."/>
            <person name="Levy M."/>
            <person name="Boudet N."/>
            <person name="Castellano S."/>
            <person name="Anthouard V."/>
            <person name="Jubin C."/>
            <person name="Castelli V."/>
            <person name="Katinka M."/>
            <person name="Vacherie B."/>
            <person name="Biemont C."/>
            <person name="Skalli Z."/>
            <person name="Cattolico L."/>
            <person name="Poulain J."/>
            <person name="De Berardinis V."/>
            <person name="Cruaud C."/>
            <person name="Duprat S."/>
            <person name="Brottier P."/>
            <person name="Coutanceau J.-P."/>
            <person name="Gouzy J."/>
            <person name="Parra G."/>
            <person name="Lardier G."/>
            <person name="Chapple C."/>
            <person name="McKernan K.J."/>
            <person name="McEwan P."/>
            <person name="Bosak S."/>
            <person name="Kellis M."/>
            <person name="Volff J.-N."/>
            <person name="Guigo R."/>
            <person name="Zody M.C."/>
            <person name="Mesirov J."/>
            <person name="Lindblad-Toh K."/>
            <person name="Birren B."/>
            <person name="Nusbaum C."/>
            <person name="Kahn D."/>
            <person name="Robinson-Rechavi M."/>
            <person name="Laudet V."/>
            <person name="Schachter V."/>
            <person name="Quetier F."/>
            <person name="Saurin W."/>
            <person name="Scarpelli C."/>
            <person name="Wincker P."/>
            <person name="Lander E.S."/>
            <person name="Weissenbach J."/>
            <person name="Roest Crollius H."/>
        </authorList>
    </citation>
    <scope>NUCLEOTIDE SEQUENCE [LARGE SCALE GENOMIC DNA]</scope>
</reference>
<protein>
    <submittedName>
        <fullName evidence="8">(spotted green pufferfish) hypothetical protein</fullName>
    </submittedName>
    <submittedName>
        <fullName evidence="9">Metabolism of cobalamin associated A</fullName>
    </submittedName>
</protein>
<evidence type="ECO:0000313" key="8">
    <source>
        <dbReference type="EMBL" id="CAG11055.1"/>
    </source>
</evidence>
<evidence type="ECO:0000256" key="3">
    <source>
        <dbReference type="ARBA" id="ARBA00022801"/>
    </source>
</evidence>
<comment type="similarity">
    <text evidence="1">Belongs to the SIMIBI class G3E GTPase family. ArgK/MeaB subfamily.</text>
</comment>
<comment type="function">
    <text evidence="6">GTPase, binds and hydrolyzes GTP. Involved in intracellular vitamin B12 metabolism, mediates the transport of cobalamin (Cbl) into mitochondria for the final steps of adenosylcobalamin (AdoCbl) synthesis. Functions as a G-protein chaperone that assists AdoCbl cofactor delivery from MMAB to the methylmalonyl-CoA mutase (MMUT). Plays a dual role as both a protectase and a reactivase for MMUT. Protects MMUT from progressive inactivation by oxidation by decreasing the rate of the formation of the oxidized inactive cofactor hydroxocobalamin (OH2Cbl). Additionally acts a reactivase by promoting the replacement of OH2Cbl by the active cofactor AdoCbl, restoring the activity of MMUT in the presence and hydrolysis of GTP.</text>
</comment>
<dbReference type="FunFam" id="3.40.50.300:FF:000647">
    <property type="entry name" value="Methylmalonic aciduria type A homolog, mitochondrial"/>
    <property type="match status" value="1"/>
</dbReference>
<proteinExistence type="inferred from homology"/>
<name>Q4RKM7_TETNG</name>
<reference evidence="8" key="2">
    <citation type="submission" date="2004-02" db="EMBL/GenBank/DDBJ databases">
        <authorList>
            <consortium name="Genoscope"/>
            <consortium name="Whitehead Institute Centre for Genome Research"/>
        </authorList>
    </citation>
    <scope>NUCLEOTIDE SEQUENCE</scope>
</reference>
<evidence type="ECO:0000256" key="1">
    <source>
        <dbReference type="ARBA" id="ARBA00009625"/>
    </source>
</evidence>
<evidence type="ECO:0000313" key="10">
    <source>
        <dbReference type="Proteomes" id="UP000007303"/>
    </source>
</evidence>
<dbReference type="Gene3D" id="3.40.50.300">
    <property type="entry name" value="P-loop containing nucleotide triphosphate hydrolases"/>
    <property type="match status" value="1"/>
</dbReference>
<dbReference type="KEGG" id="tng:GSTEN00032866G001"/>
<dbReference type="PANTHER" id="PTHR23408">
    <property type="entry name" value="METHYLMALONYL-COA MUTASE"/>
    <property type="match status" value="1"/>
</dbReference>
<dbReference type="Gene3D" id="1.20.5.170">
    <property type="match status" value="1"/>
</dbReference>
<dbReference type="GO" id="GO:0005737">
    <property type="term" value="C:cytoplasm"/>
    <property type="evidence" value="ECO:0007669"/>
    <property type="project" value="TreeGrafter"/>
</dbReference>
<evidence type="ECO:0000313" key="9">
    <source>
        <dbReference type="Ensembl" id="ENSTNIP00000020871.1"/>
    </source>
</evidence>
<dbReference type="NCBIfam" id="TIGR00750">
    <property type="entry name" value="lao"/>
    <property type="match status" value="1"/>
</dbReference>
<feature type="non-terminal residue" evidence="8">
    <location>
        <position position="346"/>
    </location>
</feature>
<dbReference type="Ensembl" id="ENSTNIT00000021104.1">
    <property type="protein sequence ID" value="ENSTNIP00000020871.1"/>
    <property type="gene ID" value="ENSTNIG00000017721.1"/>
</dbReference>
<dbReference type="GeneTree" id="ENSGT00390000009908"/>
<organism evidence="8">
    <name type="scientific">Tetraodon nigroviridis</name>
    <name type="common">Spotted green pufferfish</name>
    <name type="synonym">Chelonodon nigroviridis</name>
    <dbReference type="NCBI Taxonomy" id="99883"/>
    <lineage>
        <taxon>Eukaryota</taxon>
        <taxon>Metazoa</taxon>
        <taxon>Chordata</taxon>
        <taxon>Craniata</taxon>
        <taxon>Vertebrata</taxon>
        <taxon>Euteleostomi</taxon>
        <taxon>Actinopterygii</taxon>
        <taxon>Neopterygii</taxon>
        <taxon>Teleostei</taxon>
        <taxon>Neoteleostei</taxon>
        <taxon>Acanthomorphata</taxon>
        <taxon>Eupercaria</taxon>
        <taxon>Tetraodontiformes</taxon>
        <taxon>Tetradontoidea</taxon>
        <taxon>Tetraodontidae</taxon>
        <taxon>Tetraodon</taxon>
    </lineage>
</organism>
<dbReference type="EMBL" id="CAAE01015027">
    <property type="protein sequence ID" value="CAG11055.1"/>
    <property type="molecule type" value="Genomic_DNA"/>
</dbReference>
<dbReference type="Pfam" id="PF03308">
    <property type="entry name" value="MeaB"/>
    <property type="match status" value="1"/>
</dbReference>
<dbReference type="Proteomes" id="UP000007303">
    <property type="component" value="Unassembled WGS sequence"/>
</dbReference>
<comment type="subunit">
    <text evidence="7">Homodimer. Interacts with MMUT (the apoenzyme form); the interaction is GTP dependent.</text>
</comment>
<dbReference type="GO" id="GO:0005525">
    <property type="term" value="F:GTP binding"/>
    <property type="evidence" value="ECO:0007669"/>
    <property type="project" value="UniProtKB-KW"/>
</dbReference>
<evidence type="ECO:0000256" key="7">
    <source>
        <dbReference type="ARBA" id="ARBA00062796"/>
    </source>
</evidence>
<keyword evidence="3" id="KW-0378">Hydrolase</keyword>
<evidence type="ECO:0000256" key="4">
    <source>
        <dbReference type="ARBA" id="ARBA00023134"/>
    </source>
</evidence>
<dbReference type="SUPFAM" id="SSF52540">
    <property type="entry name" value="P-loop containing nucleoside triphosphate hydrolases"/>
    <property type="match status" value="1"/>
</dbReference>
<dbReference type="STRING" id="99883.ENSTNIP00000020871"/>
<reference evidence="9" key="3">
    <citation type="submission" date="2025-05" db="UniProtKB">
        <authorList>
            <consortium name="Ensembl"/>
        </authorList>
    </citation>
    <scope>IDENTIFICATION</scope>
</reference>
<dbReference type="Gene3D" id="1.10.287.130">
    <property type="match status" value="1"/>
</dbReference>
<sequence length="346" mass="37569">EDQLRDLCGPEQRLLNRLYEGLVGGQRASLAESITLVETQHPRKKELAQVLLQRVLAYRKQQESQNGGKPVAFRIGLTGPPGAGKSSFIEVVGKMLTARGHKVSVLAVDPSSCTTGGSLLGDKTRMTELSRDMNAYIRPSPASGTLGGVTRTTNEAIVLCEGAGYDIVLVETVGVGQSEFAVADMVDMFVLLIPPAGGDELQGIKRGIIERADLVVVTKSDGDLVVPARRIQAEYTSALKLLRRQSKSWNPKVMRASSQTHQGIPEVWAAMRSYQDAMLASGELQGRRRAQHKVWMWSLIQENVLLHFQNHPGVRGALPQLEEKVTKGAISPGLAADLLLNTFLSS</sequence>
<dbReference type="PANTHER" id="PTHR23408:SF3">
    <property type="entry name" value="METHYLMALONIC ACIDURIA TYPE A PROTEIN, MITOCHONDRIAL"/>
    <property type="match status" value="1"/>
</dbReference>
<evidence type="ECO:0000256" key="6">
    <source>
        <dbReference type="ARBA" id="ARBA00056794"/>
    </source>
</evidence>